<sequence>MVGLSGKKSDRNDPPATITSRLLPVMLDEKRLASLGTLNILDFGRANSGSLEFFNQFSCRLCVLDAADSLLEWSAGLEERMEDPPSNQQMQLELSGILSSMGAYRYDLVFFWDTLNHLHEHALTAFSAFLRRYLTPDCRGHGFMLHKRGTEQLLRHMGMAGDNLIAVHNQTAAKLYPHNRKIVNNALGSELRIDQGVLHGDGRLEFLLVSDTI</sequence>
<evidence type="ECO:0008006" key="3">
    <source>
        <dbReference type="Google" id="ProtNLM"/>
    </source>
</evidence>
<dbReference type="RefSeq" id="WP_407328871.1">
    <property type="nucleotide sequence ID" value="NZ_CP136865.1"/>
</dbReference>
<evidence type="ECO:0000313" key="1">
    <source>
        <dbReference type="EMBL" id="WOJ97825.1"/>
    </source>
</evidence>
<keyword evidence="2" id="KW-1185">Reference proteome</keyword>
<dbReference type="Proteomes" id="UP001626549">
    <property type="component" value="Chromosome"/>
</dbReference>
<organism evidence="1 2">
    <name type="scientific">Congregibacter brevis</name>
    <dbReference type="NCBI Taxonomy" id="3081201"/>
    <lineage>
        <taxon>Bacteria</taxon>
        <taxon>Pseudomonadati</taxon>
        <taxon>Pseudomonadota</taxon>
        <taxon>Gammaproteobacteria</taxon>
        <taxon>Cellvibrionales</taxon>
        <taxon>Halieaceae</taxon>
        <taxon>Congregibacter</taxon>
    </lineage>
</organism>
<gene>
    <name evidence="1" type="ORF">R0137_04430</name>
</gene>
<proteinExistence type="predicted"/>
<name>A0ABZ0IFA0_9GAMM</name>
<accession>A0ABZ0IFA0</accession>
<dbReference type="SUPFAM" id="SSF53335">
    <property type="entry name" value="S-adenosyl-L-methionine-dependent methyltransferases"/>
    <property type="match status" value="1"/>
</dbReference>
<protein>
    <recommendedName>
        <fullName evidence="3">Class I SAM-dependent methyltransferase</fullName>
    </recommendedName>
</protein>
<dbReference type="EMBL" id="CP136865">
    <property type="protein sequence ID" value="WOJ97825.1"/>
    <property type="molecule type" value="Genomic_DNA"/>
</dbReference>
<evidence type="ECO:0000313" key="2">
    <source>
        <dbReference type="Proteomes" id="UP001626549"/>
    </source>
</evidence>
<dbReference type="InterPro" id="IPR029063">
    <property type="entry name" value="SAM-dependent_MTases_sf"/>
</dbReference>
<reference evidence="1 2" key="1">
    <citation type="submission" date="2023-10" db="EMBL/GenBank/DDBJ databases">
        <title>Two novel species belonging to the OM43/NOR5 clade.</title>
        <authorList>
            <person name="Park M."/>
        </authorList>
    </citation>
    <scope>NUCLEOTIDE SEQUENCE [LARGE SCALE GENOMIC DNA]</scope>
    <source>
        <strain evidence="1 2">IMCC45268</strain>
    </source>
</reference>